<dbReference type="HOGENOM" id="CLU_660074_0_0_3"/>
<evidence type="ECO:0008006" key="3">
    <source>
        <dbReference type="Google" id="ProtNLM"/>
    </source>
</evidence>
<dbReference type="AlphaFoldDB" id="K9VV41"/>
<evidence type="ECO:0000313" key="1">
    <source>
        <dbReference type="EMBL" id="AFZ11429.1"/>
    </source>
</evidence>
<accession>K9VV41</accession>
<evidence type="ECO:0000313" key="2">
    <source>
        <dbReference type="Proteomes" id="UP000010472"/>
    </source>
</evidence>
<dbReference type="PATRIC" id="fig|1173022.3.peg.498"/>
<organism evidence="1 2">
    <name type="scientific">Crinalium epipsammum PCC 9333</name>
    <dbReference type="NCBI Taxonomy" id="1173022"/>
    <lineage>
        <taxon>Bacteria</taxon>
        <taxon>Bacillati</taxon>
        <taxon>Cyanobacteriota</taxon>
        <taxon>Cyanophyceae</taxon>
        <taxon>Gomontiellales</taxon>
        <taxon>Gomontiellaceae</taxon>
        <taxon>Crinalium</taxon>
    </lineage>
</organism>
<keyword evidence="2" id="KW-1185">Reference proteome</keyword>
<dbReference type="Proteomes" id="UP000010472">
    <property type="component" value="Chromosome"/>
</dbReference>
<reference evidence="1 2" key="1">
    <citation type="submission" date="2012-06" db="EMBL/GenBank/DDBJ databases">
        <title>Finished chromosome of genome of Crinalium epipsammum PCC 9333.</title>
        <authorList>
            <consortium name="US DOE Joint Genome Institute"/>
            <person name="Gugger M."/>
            <person name="Coursin T."/>
            <person name="Rippka R."/>
            <person name="Tandeau De Marsac N."/>
            <person name="Huntemann M."/>
            <person name="Wei C.-L."/>
            <person name="Han J."/>
            <person name="Detter J.C."/>
            <person name="Han C."/>
            <person name="Tapia R."/>
            <person name="Davenport K."/>
            <person name="Daligault H."/>
            <person name="Erkkila T."/>
            <person name="Gu W."/>
            <person name="Munk A.C.C."/>
            <person name="Teshima H."/>
            <person name="Xu Y."/>
            <person name="Chain P."/>
            <person name="Chen A."/>
            <person name="Krypides N."/>
            <person name="Mavromatis K."/>
            <person name="Markowitz V."/>
            <person name="Szeto E."/>
            <person name="Ivanova N."/>
            <person name="Mikhailova N."/>
            <person name="Ovchinnikova G."/>
            <person name="Pagani I."/>
            <person name="Pati A."/>
            <person name="Goodwin L."/>
            <person name="Peters L."/>
            <person name="Pitluck S."/>
            <person name="Woyke T."/>
            <person name="Kerfeld C."/>
        </authorList>
    </citation>
    <scope>NUCLEOTIDE SEQUENCE [LARGE SCALE GENOMIC DNA]</scope>
    <source>
        <strain evidence="1 2">PCC 9333</strain>
    </source>
</reference>
<dbReference type="EMBL" id="CP003620">
    <property type="protein sequence ID" value="AFZ11429.1"/>
    <property type="molecule type" value="Genomic_DNA"/>
</dbReference>
<dbReference type="eggNOG" id="COG0662">
    <property type="taxonomic scope" value="Bacteria"/>
</dbReference>
<sequence>MFIVHSDSVFKVDPNTPPDYNRGNPLLKLLNFLERAQLAAEREFYLTGEFQYLFPYDSLVLYRPQGNDANILDPTVQDNKTDFQKQNVKDFVSTDTFLIRGLATVGDWTGPFLRVSYRGGPDTKLSIAANHKLGEKIKLWIKVAGVATPALILVPYNPLSDRYEVEFWGYPGNDLRNQLDDKGRNALDRGELQVRNDLVHGSIADFNREALSERYILDVAPTNTMHPILPLHIELAWADFSEKIWDSQNGANYHYEFNMIVRGWDHFLGTGISSNPHGGIGFLEYRNLMSNYGRYSSKPELGRQLNSWNFNAFGNKNHGNGFERFFAVDYMDLHVLNSGCGIGLHRHRDNQEVFLMMDGQGFMVVGDWCKMPERERCFEIRTLQAGHFAMLKGGNLHALMNATDEQVSLFMFGGYD</sequence>
<gene>
    <name evidence="1" type="ORF">Cri9333_0463</name>
</gene>
<name>K9VV41_9CYAN</name>
<dbReference type="InterPro" id="IPR011051">
    <property type="entry name" value="RmlC_Cupin_sf"/>
</dbReference>
<dbReference type="STRING" id="1173022.Cri9333_0463"/>
<dbReference type="OrthoDB" id="9798709at2"/>
<dbReference type="Gene3D" id="2.60.120.10">
    <property type="entry name" value="Jelly Rolls"/>
    <property type="match status" value="1"/>
</dbReference>
<protein>
    <recommendedName>
        <fullName evidence="3">Cupin 2 conserved barrel domain protein</fullName>
    </recommendedName>
</protein>
<dbReference type="SUPFAM" id="SSF51182">
    <property type="entry name" value="RmlC-like cupins"/>
    <property type="match status" value="1"/>
</dbReference>
<proteinExistence type="predicted"/>
<dbReference type="InterPro" id="IPR014710">
    <property type="entry name" value="RmlC-like_jellyroll"/>
</dbReference>
<dbReference type="KEGG" id="cep:Cri9333_0463"/>
<dbReference type="RefSeq" id="WP_015201568.1">
    <property type="nucleotide sequence ID" value="NC_019753.1"/>
</dbReference>